<feature type="domain" description="T-SNARE coiled-coil homology" evidence="9">
    <location>
        <begin position="269"/>
        <end position="331"/>
    </location>
</feature>
<keyword evidence="3 8" id="KW-0812">Transmembrane</keyword>
<feature type="region of interest" description="Disordered" evidence="7">
    <location>
        <begin position="1"/>
        <end position="82"/>
    </location>
</feature>
<name>A0A433D7T4_9FUNG</name>
<dbReference type="SUPFAM" id="SSF47661">
    <property type="entry name" value="t-snare proteins"/>
    <property type="match status" value="1"/>
</dbReference>
<proteinExistence type="inferred from homology"/>
<evidence type="ECO:0000313" key="11">
    <source>
        <dbReference type="Proteomes" id="UP000268093"/>
    </source>
</evidence>
<evidence type="ECO:0000256" key="6">
    <source>
        <dbReference type="ARBA" id="ARBA00023136"/>
    </source>
</evidence>
<dbReference type="OrthoDB" id="10255013at2759"/>
<dbReference type="GO" id="GO:0006906">
    <property type="term" value="P:vesicle fusion"/>
    <property type="evidence" value="ECO:0007669"/>
    <property type="project" value="TreeGrafter"/>
</dbReference>
<evidence type="ECO:0000256" key="3">
    <source>
        <dbReference type="ARBA" id="ARBA00022692"/>
    </source>
</evidence>
<dbReference type="InterPro" id="IPR006011">
    <property type="entry name" value="Syntaxin_N"/>
</dbReference>
<keyword evidence="11" id="KW-1185">Reference proteome</keyword>
<evidence type="ECO:0000313" key="10">
    <source>
        <dbReference type="EMBL" id="RUP46924.1"/>
    </source>
</evidence>
<sequence>MYLGSVTTIYSDDDYPPPPPVPSSYRNNHDSYQDGNRRYQDSRYESTYSSYDYEPPSLPQPAATRQHQRQSPQQHGDYQNEDDEYEMRRAAQYPAAPGPTDPNSMQGFFDEVESIKDAIREINDIITEIEDLHSASLANTNEEQTAKNSKQLDKLIAQTNKMNNGVKNRIKAMELNNARMPSNSGDLQMRQTQHSALKKRFLETITHFQDVERTFQQKYRQRVERQIKIVKPDATPEEIEDVLDSDEPPQIFAQSLMQANRSGQARAVLSEVQARHDDIKKIEKTILELHQLFMDMNTLVEQQGEVMKNIETVTEATVIQMEEGKKEVEKAVVSARATRSKKWCCFVIFIIVTIVAAILVWWFVLKHPGVNISNSVLTPVINASTPSQGTAPIATSRAKSHP</sequence>
<dbReference type="InterPro" id="IPR010989">
    <property type="entry name" value="SNARE"/>
</dbReference>
<evidence type="ECO:0000256" key="5">
    <source>
        <dbReference type="ARBA" id="ARBA00023054"/>
    </source>
</evidence>
<dbReference type="Pfam" id="PF05739">
    <property type="entry name" value="SNARE"/>
    <property type="match status" value="1"/>
</dbReference>
<gene>
    <name evidence="10" type="ORF">BC936DRAFT_146366</name>
</gene>
<evidence type="ECO:0000256" key="2">
    <source>
        <dbReference type="ARBA" id="ARBA00009063"/>
    </source>
</evidence>
<dbReference type="Gene3D" id="1.20.58.70">
    <property type="match status" value="1"/>
</dbReference>
<comment type="similarity">
    <text evidence="2">Belongs to the syntaxin family.</text>
</comment>
<dbReference type="InterPro" id="IPR045242">
    <property type="entry name" value="Syntaxin"/>
</dbReference>
<dbReference type="GO" id="GO:0048278">
    <property type="term" value="P:vesicle docking"/>
    <property type="evidence" value="ECO:0007669"/>
    <property type="project" value="TreeGrafter"/>
</dbReference>
<comment type="caution">
    <text evidence="10">The sequence shown here is derived from an EMBL/GenBank/DDBJ whole genome shotgun (WGS) entry which is preliminary data.</text>
</comment>
<dbReference type="PROSITE" id="PS50192">
    <property type="entry name" value="T_SNARE"/>
    <property type="match status" value="1"/>
</dbReference>
<dbReference type="GO" id="GO:0031201">
    <property type="term" value="C:SNARE complex"/>
    <property type="evidence" value="ECO:0007669"/>
    <property type="project" value="TreeGrafter"/>
</dbReference>
<dbReference type="PANTHER" id="PTHR19957:SF307">
    <property type="entry name" value="PROTEIN SSO1-RELATED"/>
    <property type="match status" value="1"/>
</dbReference>
<dbReference type="GO" id="GO:0000149">
    <property type="term" value="F:SNARE binding"/>
    <property type="evidence" value="ECO:0007669"/>
    <property type="project" value="TreeGrafter"/>
</dbReference>
<dbReference type="CDD" id="cd00179">
    <property type="entry name" value="SynN"/>
    <property type="match status" value="1"/>
</dbReference>
<dbReference type="GO" id="GO:0012505">
    <property type="term" value="C:endomembrane system"/>
    <property type="evidence" value="ECO:0007669"/>
    <property type="project" value="TreeGrafter"/>
</dbReference>
<comment type="subcellular location">
    <subcellularLocation>
        <location evidence="1">Membrane</location>
        <topology evidence="1">Single-pass type IV membrane protein</topology>
    </subcellularLocation>
</comment>
<dbReference type="SMART" id="SM00503">
    <property type="entry name" value="SynN"/>
    <property type="match status" value="1"/>
</dbReference>
<dbReference type="GO" id="GO:0006887">
    <property type="term" value="P:exocytosis"/>
    <property type="evidence" value="ECO:0007669"/>
    <property type="project" value="TreeGrafter"/>
</dbReference>
<feature type="compositionally biased region" description="Basic and acidic residues" evidence="7">
    <location>
        <begin position="27"/>
        <end position="44"/>
    </location>
</feature>
<keyword evidence="4 8" id="KW-1133">Transmembrane helix</keyword>
<dbReference type="Pfam" id="PF00804">
    <property type="entry name" value="Syntaxin"/>
    <property type="match status" value="1"/>
</dbReference>
<feature type="compositionally biased region" description="Polar residues" evidence="7">
    <location>
        <begin position="63"/>
        <end position="77"/>
    </location>
</feature>
<dbReference type="SMART" id="SM00397">
    <property type="entry name" value="t_SNARE"/>
    <property type="match status" value="1"/>
</dbReference>
<organism evidence="10 11">
    <name type="scientific">Jimgerdemannia flammicorona</name>
    <dbReference type="NCBI Taxonomy" id="994334"/>
    <lineage>
        <taxon>Eukaryota</taxon>
        <taxon>Fungi</taxon>
        <taxon>Fungi incertae sedis</taxon>
        <taxon>Mucoromycota</taxon>
        <taxon>Mucoromycotina</taxon>
        <taxon>Endogonomycetes</taxon>
        <taxon>Endogonales</taxon>
        <taxon>Endogonaceae</taxon>
        <taxon>Jimgerdemannia</taxon>
    </lineage>
</organism>
<reference evidence="10 11" key="1">
    <citation type="journal article" date="2018" name="New Phytol.">
        <title>Phylogenomics of Endogonaceae and evolution of mycorrhizas within Mucoromycota.</title>
        <authorList>
            <person name="Chang Y."/>
            <person name="Desiro A."/>
            <person name="Na H."/>
            <person name="Sandor L."/>
            <person name="Lipzen A."/>
            <person name="Clum A."/>
            <person name="Barry K."/>
            <person name="Grigoriev I.V."/>
            <person name="Martin F.M."/>
            <person name="Stajich J.E."/>
            <person name="Smith M.E."/>
            <person name="Bonito G."/>
            <person name="Spatafora J.W."/>
        </authorList>
    </citation>
    <scope>NUCLEOTIDE SEQUENCE [LARGE SCALE GENOMIC DNA]</scope>
    <source>
        <strain evidence="10 11">GMNB39</strain>
    </source>
</reference>
<dbReference type="PANTHER" id="PTHR19957">
    <property type="entry name" value="SYNTAXIN"/>
    <property type="match status" value="1"/>
</dbReference>
<evidence type="ECO:0000256" key="4">
    <source>
        <dbReference type="ARBA" id="ARBA00022989"/>
    </source>
</evidence>
<protein>
    <submittedName>
        <fullName evidence="10">t-SNARE</fullName>
    </submittedName>
</protein>
<dbReference type="AlphaFoldDB" id="A0A433D7T4"/>
<feature type="transmembrane region" description="Helical" evidence="8">
    <location>
        <begin position="343"/>
        <end position="364"/>
    </location>
</feature>
<dbReference type="CDD" id="cd15849">
    <property type="entry name" value="SNARE_Sso1"/>
    <property type="match status" value="1"/>
</dbReference>
<dbReference type="InterPro" id="IPR000727">
    <property type="entry name" value="T_SNARE_dom"/>
</dbReference>
<evidence type="ECO:0000256" key="7">
    <source>
        <dbReference type="SAM" id="MobiDB-lite"/>
    </source>
</evidence>
<evidence type="ECO:0000256" key="1">
    <source>
        <dbReference type="ARBA" id="ARBA00004211"/>
    </source>
</evidence>
<dbReference type="GO" id="GO:0005484">
    <property type="term" value="F:SNAP receptor activity"/>
    <property type="evidence" value="ECO:0007669"/>
    <property type="project" value="TreeGrafter"/>
</dbReference>
<dbReference type="GO" id="GO:0006886">
    <property type="term" value="P:intracellular protein transport"/>
    <property type="evidence" value="ECO:0007669"/>
    <property type="project" value="TreeGrafter"/>
</dbReference>
<dbReference type="EMBL" id="RBNI01005217">
    <property type="protein sequence ID" value="RUP46924.1"/>
    <property type="molecule type" value="Genomic_DNA"/>
</dbReference>
<dbReference type="GO" id="GO:0005886">
    <property type="term" value="C:plasma membrane"/>
    <property type="evidence" value="ECO:0007669"/>
    <property type="project" value="TreeGrafter"/>
</dbReference>
<keyword evidence="5" id="KW-0175">Coiled coil</keyword>
<dbReference type="FunFam" id="1.20.58.70:FF:000008">
    <property type="entry name" value="Syntaxin family protein"/>
    <property type="match status" value="1"/>
</dbReference>
<accession>A0A433D7T4</accession>
<evidence type="ECO:0000256" key="8">
    <source>
        <dbReference type="SAM" id="Phobius"/>
    </source>
</evidence>
<keyword evidence="6 8" id="KW-0472">Membrane</keyword>
<evidence type="ECO:0000259" key="9">
    <source>
        <dbReference type="PROSITE" id="PS50192"/>
    </source>
</evidence>
<dbReference type="Proteomes" id="UP000268093">
    <property type="component" value="Unassembled WGS sequence"/>
</dbReference>